<evidence type="ECO:0000256" key="1">
    <source>
        <dbReference type="SAM" id="MobiDB-lite"/>
    </source>
</evidence>
<dbReference type="InterPro" id="IPR050149">
    <property type="entry name" value="Collagen_superfamily"/>
</dbReference>
<sequence length="456" mass="50323">MLALIKKVEEKLEELNSIASVKPLRGRQGPPGKDFDIDEHRETLKSFAKEASIKFEDFTAEQIESLRGPKGEDGRPGKDGQDGKSFSLEENREYFEVLAEKFAIRFEDFTAEQIEKLRGPKGEDGKDFNWADSRDKIYDFCKSLIEESREELKLKFEDLSDEEVLKLKGPKGDSGRPGRDGKDFIFEEHIEFFKSLKLTFSDLTEEEKDRLKLKFSDLTEAERDSLCVKFSSLTEDQKLLLRGPRGQKGKKGDQGEPGLKGDKGDKGEKGERGLPGIGLPGVMGRPGIDGLDGQDAPIITDIKVEQNKDEIFFVFEFSDGSEIATDPIKLPRPNSYVAVGGVSLSGGGSGGGSSLTESGTWLSPNVVSDSDEFTINTDDWLRVFLVSDSGAATISITDGEPLQKIHLVGTSDVNTVEVAGSNLKMSGPIVLREGSEITLKWITGLDKWLEEGRNEI</sequence>
<evidence type="ECO:0000313" key="3">
    <source>
        <dbReference type="Proteomes" id="UP000321026"/>
    </source>
</evidence>
<feature type="compositionally biased region" description="Basic and acidic residues" evidence="1">
    <location>
        <begin position="250"/>
        <end position="272"/>
    </location>
</feature>
<name>A0A5C7J919_9BACT</name>
<dbReference type="InterPro" id="IPR008160">
    <property type="entry name" value="Collagen"/>
</dbReference>
<dbReference type="Pfam" id="PF01391">
    <property type="entry name" value="Collagen"/>
    <property type="match status" value="1"/>
</dbReference>
<dbReference type="EMBL" id="SSDS01000027">
    <property type="protein sequence ID" value="TXG78100.1"/>
    <property type="molecule type" value="Genomic_DNA"/>
</dbReference>
<dbReference type="PANTHER" id="PTHR24023:SF1112">
    <property type="entry name" value="COL_CUTICLE_N DOMAIN-CONTAINING PROTEIN-RELATED"/>
    <property type="match status" value="1"/>
</dbReference>
<feature type="compositionally biased region" description="Basic and acidic residues" evidence="1">
    <location>
        <begin position="67"/>
        <end position="87"/>
    </location>
</feature>
<accession>A0A5C7J919</accession>
<protein>
    <submittedName>
        <fullName evidence="2">Collagen-like protein</fullName>
    </submittedName>
</protein>
<dbReference type="GO" id="GO:0005615">
    <property type="term" value="C:extracellular space"/>
    <property type="evidence" value="ECO:0007669"/>
    <property type="project" value="TreeGrafter"/>
</dbReference>
<dbReference type="GO" id="GO:0031012">
    <property type="term" value="C:extracellular matrix"/>
    <property type="evidence" value="ECO:0007669"/>
    <property type="project" value="TreeGrafter"/>
</dbReference>
<reference evidence="2 3" key="1">
    <citation type="submission" date="2018-09" db="EMBL/GenBank/DDBJ databases">
        <title>Metagenome Assembled Genomes from an Advanced Water Purification Facility.</title>
        <authorList>
            <person name="Stamps B.W."/>
            <person name="Spear J.R."/>
        </authorList>
    </citation>
    <scope>NUCLEOTIDE SEQUENCE [LARGE SCALE GENOMIC DNA]</scope>
    <source>
        <strain evidence="2">Bin_63_2</strain>
    </source>
</reference>
<dbReference type="PANTHER" id="PTHR24023">
    <property type="entry name" value="COLLAGEN ALPHA"/>
    <property type="match status" value="1"/>
</dbReference>
<keyword evidence="2" id="KW-0176">Collagen</keyword>
<evidence type="ECO:0000313" key="2">
    <source>
        <dbReference type="EMBL" id="TXG78100.1"/>
    </source>
</evidence>
<comment type="caution">
    <text evidence="2">The sequence shown here is derived from an EMBL/GenBank/DDBJ whole genome shotgun (WGS) entry which is preliminary data.</text>
</comment>
<feature type="region of interest" description="Disordered" evidence="1">
    <location>
        <begin position="59"/>
        <end position="87"/>
    </location>
</feature>
<organism evidence="2 3">
    <name type="scientific">Candidatus Dojkabacteria bacterium</name>
    <dbReference type="NCBI Taxonomy" id="2099670"/>
    <lineage>
        <taxon>Bacteria</taxon>
        <taxon>Candidatus Dojkabacteria</taxon>
    </lineage>
</organism>
<feature type="region of interest" description="Disordered" evidence="1">
    <location>
        <begin position="241"/>
        <end position="282"/>
    </location>
</feature>
<gene>
    <name evidence="2" type="ORF">E6Q11_01710</name>
</gene>
<dbReference type="GO" id="GO:0030198">
    <property type="term" value="P:extracellular matrix organization"/>
    <property type="evidence" value="ECO:0007669"/>
    <property type="project" value="TreeGrafter"/>
</dbReference>
<dbReference type="AlphaFoldDB" id="A0A5C7J919"/>
<proteinExistence type="predicted"/>
<dbReference type="Proteomes" id="UP000321026">
    <property type="component" value="Unassembled WGS sequence"/>
</dbReference>
<dbReference type="GO" id="GO:0030020">
    <property type="term" value="F:extracellular matrix structural constituent conferring tensile strength"/>
    <property type="evidence" value="ECO:0007669"/>
    <property type="project" value="TreeGrafter"/>
</dbReference>